<dbReference type="Pfam" id="PF00172">
    <property type="entry name" value="Zn_clus"/>
    <property type="match status" value="1"/>
</dbReference>
<evidence type="ECO:0000313" key="3">
    <source>
        <dbReference type="EMBL" id="KIN03274.1"/>
    </source>
</evidence>
<keyword evidence="1" id="KW-0539">Nucleus</keyword>
<dbReference type="Gene3D" id="4.10.240.10">
    <property type="entry name" value="Zn(2)-C6 fungal-type DNA-binding domain"/>
    <property type="match status" value="1"/>
</dbReference>
<dbReference type="STRING" id="913774.A0A0C3CWA9"/>
<evidence type="ECO:0000259" key="2">
    <source>
        <dbReference type="PROSITE" id="PS50048"/>
    </source>
</evidence>
<dbReference type="GO" id="GO:0000981">
    <property type="term" value="F:DNA-binding transcription factor activity, RNA polymerase II-specific"/>
    <property type="evidence" value="ECO:0007669"/>
    <property type="project" value="InterPro"/>
</dbReference>
<gene>
    <name evidence="3" type="ORF">OIDMADRAFT_53069</name>
</gene>
<dbReference type="InterPro" id="IPR001138">
    <property type="entry name" value="Zn2Cys6_DnaBD"/>
</dbReference>
<dbReference type="HOGENOM" id="CLU_1142395_0_0_1"/>
<dbReference type="PANTHER" id="PTHR47657:SF7">
    <property type="entry name" value="STEROL REGULATORY ELEMENT-BINDING PROTEIN ECM22"/>
    <property type="match status" value="1"/>
</dbReference>
<organism evidence="3 4">
    <name type="scientific">Oidiodendron maius (strain Zn)</name>
    <dbReference type="NCBI Taxonomy" id="913774"/>
    <lineage>
        <taxon>Eukaryota</taxon>
        <taxon>Fungi</taxon>
        <taxon>Dikarya</taxon>
        <taxon>Ascomycota</taxon>
        <taxon>Pezizomycotina</taxon>
        <taxon>Leotiomycetes</taxon>
        <taxon>Leotiomycetes incertae sedis</taxon>
        <taxon>Myxotrichaceae</taxon>
        <taxon>Oidiodendron</taxon>
    </lineage>
</organism>
<dbReference type="PROSITE" id="PS50048">
    <property type="entry name" value="ZN2_CY6_FUNGAL_2"/>
    <property type="match status" value="1"/>
</dbReference>
<dbReference type="OrthoDB" id="416217at2759"/>
<proteinExistence type="predicted"/>
<dbReference type="Proteomes" id="UP000054321">
    <property type="component" value="Unassembled WGS sequence"/>
</dbReference>
<reference evidence="3 4" key="1">
    <citation type="submission" date="2014-04" db="EMBL/GenBank/DDBJ databases">
        <authorList>
            <consortium name="DOE Joint Genome Institute"/>
            <person name="Kuo A."/>
            <person name="Martino E."/>
            <person name="Perotto S."/>
            <person name="Kohler A."/>
            <person name="Nagy L.G."/>
            <person name="Floudas D."/>
            <person name="Copeland A."/>
            <person name="Barry K.W."/>
            <person name="Cichocki N."/>
            <person name="Veneault-Fourrey C."/>
            <person name="LaButti K."/>
            <person name="Lindquist E.A."/>
            <person name="Lipzen A."/>
            <person name="Lundell T."/>
            <person name="Morin E."/>
            <person name="Murat C."/>
            <person name="Sun H."/>
            <person name="Tunlid A."/>
            <person name="Henrissat B."/>
            <person name="Grigoriev I.V."/>
            <person name="Hibbett D.S."/>
            <person name="Martin F."/>
            <person name="Nordberg H.P."/>
            <person name="Cantor M.N."/>
            <person name="Hua S.X."/>
        </authorList>
    </citation>
    <scope>NUCLEOTIDE SEQUENCE [LARGE SCALE GENOMIC DNA]</scope>
    <source>
        <strain evidence="3 4">Zn</strain>
    </source>
</reference>
<protein>
    <recommendedName>
        <fullName evidence="2">Zn(2)-C6 fungal-type domain-containing protein</fullName>
    </recommendedName>
</protein>
<dbReference type="PANTHER" id="PTHR47657">
    <property type="entry name" value="STEROL REGULATORY ELEMENT-BINDING PROTEIN ECM22"/>
    <property type="match status" value="1"/>
</dbReference>
<dbReference type="InParanoid" id="A0A0C3CWA9"/>
<dbReference type="PROSITE" id="PS00463">
    <property type="entry name" value="ZN2_CY6_FUNGAL_1"/>
    <property type="match status" value="1"/>
</dbReference>
<feature type="domain" description="Zn(2)-C6 fungal-type" evidence="2">
    <location>
        <begin position="20"/>
        <end position="50"/>
    </location>
</feature>
<dbReference type="PRINTS" id="PR00755">
    <property type="entry name" value="AFLATOXINBRP"/>
</dbReference>
<name>A0A0C3CWA9_OIDMZ</name>
<evidence type="ECO:0000313" key="4">
    <source>
        <dbReference type="Proteomes" id="UP000054321"/>
    </source>
</evidence>
<dbReference type="InterPro" id="IPR052400">
    <property type="entry name" value="Zn2-C6_fungal_TF"/>
</dbReference>
<dbReference type="SUPFAM" id="SSF57701">
    <property type="entry name" value="Zn2/Cys6 DNA-binding domain"/>
    <property type="match status" value="1"/>
</dbReference>
<sequence>MVFPDQAKRGRRTHRKSRLGCQPCKQHKIKCDESKPVCTNCMRRDIECKFLSRRPREDLGSGEGEGEEWFAFESGSANHILDTETAPAQSRGRHRRNMRFVSSTYSLKAEPACMNLESNQMPRDFSGVLSEQNMQTISDRIETLEKTIQQLTPMQPLEALTYADMELLHLYFVLTGQSSWEMQTLEIGFRQPHILHLILGISGAERTPMFYIVFD</sequence>
<dbReference type="GO" id="GO:0008270">
    <property type="term" value="F:zinc ion binding"/>
    <property type="evidence" value="ECO:0007669"/>
    <property type="project" value="InterPro"/>
</dbReference>
<keyword evidence="4" id="KW-1185">Reference proteome</keyword>
<dbReference type="CDD" id="cd00067">
    <property type="entry name" value="GAL4"/>
    <property type="match status" value="1"/>
</dbReference>
<accession>A0A0C3CWA9</accession>
<dbReference type="EMBL" id="KN832874">
    <property type="protein sequence ID" value="KIN03274.1"/>
    <property type="molecule type" value="Genomic_DNA"/>
</dbReference>
<evidence type="ECO:0000256" key="1">
    <source>
        <dbReference type="ARBA" id="ARBA00023242"/>
    </source>
</evidence>
<dbReference type="SMART" id="SM00066">
    <property type="entry name" value="GAL4"/>
    <property type="match status" value="1"/>
</dbReference>
<dbReference type="AlphaFoldDB" id="A0A0C3CWA9"/>
<reference evidence="4" key="2">
    <citation type="submission" date="2015-01" db="EMBL/GenBank/DDBJ databases">
        <title>Evolutionary Origins and Diversification of the Mycorrhizal Mutualists.</title>
        <authorList>
            <consortium name="DOE Joint Genome Institute"/>
            <consortium name="Mycorrhizal Genomics Consortium"/>
            <person name="Kohler A."/>
            <person name="Kuo A."/>
            <person name="Nagy L.G."/>
            <person name="Floudas D."/>
            <person name="Copeland A."/>
            <person name="Barry K.W."/>
            <person name="Cichocki N."/>
            <person name="Veneault-Fourrey C."/>
            <person name="LaButti K."/>
            <person name="Lindquist E.A."/>
            <person name="Lipzen A."/>
            <person name="Lundell T."/>
            <person name="Morin E."/>
            <person name="Murat C."/>
            <person name="Riley R."/>
            <person name="Ohm R."/>
            <person name="Sun H."/>
            <person name="Tunlid A."/>
            <person name="Henrissat B."/>
            <person name="Grigoriev I.V."/>
            <person name="Hibbett D.S."/>
            <person name="Martin F."/>
        </authorList>
    </citation>
    <scope>NUCLEOTIDE SEQUENCE [LARGE SCALE GENOMIC DNA]</scope>
    <source>
        <strain evidence="4">Zn</strain>
    </source>
</reference>
<dbReference type="InterPro" id="IPR036864">
    <property type="entry name" value="Zn2-C6_fun-type_DNA-bd_sf"/>
</dbReference>